<proteinExistence type="predicted"/>
<dbReference type="CDD" id="cd00118">
    <property type="entry name" value="LysM"/>
    <property type="match status" value="1"/>
</dbReference>
<feature type="compositionally biased region" description="Polar residues" evidence="1">
    <location>
        <begin position="271"/>
        <end position="284"/>
    </location>
</feature>
<dbReference type="InterPro" id="IPR057840">
    <property type="entry name" value="FimV_N"/>
</dbReference>
<dbReference type="EMBL" id="CP043046">
    <property type="protein sequence ID" value="QEI06969.1"/>
    <property type="molecule type" value="Genomic_DNA"/>
</dbReference>
<name>A0A5C0AX30_9BURK</name>
<evidence type="ECO:0000313" key="5">
    <source>
        <dbReference type="Proteomes" id="UP000325161"/>
    </source>
</evidence>
<keyword evidence="2" id="KW-0812">Transmembrane</keyword>
<feature type="compositionally biased region" description="Basic and acidic residues" evidence="1">
    <location>
        <begin position="321"/>
        <end position="333"/>
    </location>
</feature>
<dbReference type="InterPro" id="IPR018392">
    <property type="entry name" value="LysM"/>
</dbReference>
<feature type="region of interest" description="Disordered" evidence="1">
    <location>
        <begin position="250"/>
        <end position="333"/>
    </location>
</feature>
<sequence>MFGRLEEIRGSGVLRDSFGLDRAETTASERVRKAALVVLAAGGILTASAGQAASLGRLTVLSGSGEPLRAQIEVTAVQPGEAESLRAALAPAEIYRQTQLDHPDFLSSVRVALADLPDGRKVVRVSSDAPIEARVVDLLVDLNWASGRFIRQYSFFVDPPAPLRGATTTSEIRVARGDTLSGVAQRIGYTGASLEQILVALQQANPSAFDSGNVNRLRAGSTLRVPDAETVRSIDQAAARRNLATQQAEFERLRAGRSGATARRGGTAATPQQASGTISATTSDKAAPAPDERDRLRLSAAGPAAAGTGGSGNNVRAAQDVADRSAEELASKDKALQEAQSRVTELERNVADMQRLLTVQSAALAEAEARASAASAAALAAPAGPAVTAPAAPAPAAPVAAQTVAPVAPGETPVGDGTAKPETTTPAADANASESGLQAFATPQRIGIALVTVLFLLLLALLIARRRREKRLSALAAGAALATSAAAPAWAEPAAPVRATEVDEEELAAHAEEVAPPVRPVDFGFNLDLDKPVPAEAVARNAAVEPDEDDEPPRLLKSSADVPELVVPEPAPVAPLVPPAVPPVVPSAPITPPRAEPAIEWPQTEPEPARPATAAFAPLVTPDPAVGVDLTEDNASKLELADAYLEIGDKEGARELLEDVIKGGTAAQQERARETLASLR</sequence>
<organism evidence="4 5">
    <name type="scientific">Pigmentiphaga aceris</name>
    <dbReference type="NCBI Taxonomy" id="1940612"/>
    <lineage>
        <taxon>Bacteria</taxon>
        <taxon>Pseudomonadati</taxon>
        <taxon>Pseudomonadota</taxon>
        <taxon>Betaproteobacteria</taxon>
        <taxon>Burkholderiales</taxon>
        <taxon>Alcaligenaceae</taxon>
        <taxon>Pigmentiphaga</taxon>
    </lineage>
</organism>
<feature type="region of interest" description="Disordered" evidence="1">
    <location>
        <begin position="588"/>
        <end position="612"/>
    </location>
</feature>
<dbReference type="NCBIfam" id="TIGR03505">
    <property type="entry name" value="FimV_core"/>
    <property type="match status" value="1"/>
</dbReference>
<dbReference type="Pfam" id="PF25800">
    <property type="entry name" value="FimV_N"/>
    <property type="match status" value="1"/>
</dbReference>
<dbReference type="AlphaFoldDB" id="A0A5C0AX30"/>
<feature type="transmembrane region" description="Helical" evidence="2">
    <location>
        <begin position="446"/>
        <end position="464"/>
    </location>
</feature>
<keyword evidence="2" id="KW-0472">Membrane</keyword>
<evidence type="ECO:0000256" key="1">
    <source>
        <dbReference type="SAM" id="MobiDB-lite"/>
    </source>
</evidence>
<feature type="compositionally biased region" description="Low complexity" evidence="1">
    <location>
        <begin position="256"/>
        <end position="270"/>
    </location>
</feature>
<dbReference type="OrthoDB" id="5298707at2"/>
<feature type="compositionally biased region" description="Polar residues" evidence="1">
    <location>
        <begin position="421"/>
        <end position="431"/>
    </location>
</feature>
<dbReference type="KEGG" id="pacr:FXN63_14830"/>
<feature type="region of interest" description="Disordered" evidence="1">
    <location>
        <begin position="407"/>
        <end position="431"/>
    </location>
</feature>
<dbReference type="NCBIfam" id="TIGR03504">
    <property type="entry name" value="FimV_Cterm"/>
    <property type="match status" value="1"/>
</dbReference>
<keyword evidence="2" id="KW-1133">Transmembrane helix</keyword>
<reference evidence="4 5" key="1">
    <citation type="submission" date="2019-08" db="EMBL/GenBank/DDBJ databases">
        <title>Amphibian skin-associated Pigmentiphaga: genome sequence and occurrence across geography and hosts.</title>
        <authorList>
            <person name="Bletz M.C."/>
            <person name="Bunk B."/>
            <person name="Sproeer C."/>
            <person name="Biwer P."/>
            <person name="Reiter S."/>
            <person name="Rabemananjara F.C.E."/>
            <person name="Schulz S."/>
            <person name="Overmann J."/>
            <person name="Vences M."/>
        </authorList>
    </citation>
    <scope>NUCLEOTIDE SEQUENCE [LARGE SCALE GENOMIC DNA]</scope>
    <source>
        <strain evidence="4 5">Mada1488</strain>
    </source>
</reference>
<evidence type="ECO:0000256" key="2">
    <source>
        <dbReference type="SAM" id="Phobius"/>
    </source>
</evidence>
<protein>
    <recommendedName>
        <fullName evidence="3">LysM domain-containing protein</fullName>
    </recommendedName>
</protein>
<evidence type="ECO:0000259" key="3">
    <source>
        <dbReference type="PROSITE" id="PS51782"/>
    </source>
</evidence>
<dbReference type="Gene3D" id="1.20.58.2200">
    <property type="match status" value="1"/>
</dbReference>
<dbReference type="Gene3D" id="3.10.350.10">
    <property type="entry name" value="LysM domain"/>
    <property type="match status" value="1"/>
</dbReference>
<accession>A0A5C0AX30</accession>
<feature type="domain" description="LysM" evidence="3">
    <location>
        <begin position="170"/>
        <end position="225"/>
    </location>
</feature>
<evidence type="ECO:0000313" key="4">
    <source>
        <dbReference type="EMBL" id="QEI06969.1"/>
    </source>
</evidence>
<dbReference type="InterPro" id="IPR020011">
    <property type="entry name" value="FimV_C"/>
</dbReference>
<dbReference type="InterPro" id="IPR038440">
    <property type="entry name" value="FimV_C_sf"/>
</dbReference>
<dbReference type="PROSITE" id="PS51782">
    <property type="entry name" value="LYSM"/>
    <property type="match status" value="1"/>
</dbReference>
<feature type="compositionally biased region" description="Low complexity" evidence="1">
    <location>
        <begin position="602"/>
        <end position="612"/>
    </location>
</feature>
<dbReference type="InterPro" id="IPR036779">
    <property type="entry name" value="LysM_dom_sf"/>
</dbReference>
<dbReference type="Proteomes" id="UP000325161">
    <property type="component" value="Chromosome"/>
</dbReference>
<dbReference type="InterPro" id="IPR020012">
    <property type="entry name" value="LysM_FimV"/>
</dbReference>
<gene>
    <name evidence="4" type="ORF">FXN63_14830</name>
</gene>
<keyword evidence="5" id="KW-1185">Reference proteome</keyword>